<dbReference type="Gene3D" id="1.20.58.480">
    <property type="match status" value="1"/>
</dbReference>
<proteinExistence type="predicted"/>
<dbReference type="InterPro" id="IPR004981">
    <property type="entry name" value="Trp_2_3_dOase"/>
</dbReference>
<keyword evidence="2" id="KW-1185">Reference proteome</keyword>
<comment type="caution">
    <text evidence="1">The sequence shown here is derived from an EMBL/GenBank/DDBJ whole genome shotgun (WGS) entry which is preliminary data.</text>
</comment>
<gene>
    <name evidence="1" type="ORF">AAFH96_04860</name>
</gene>
<sequence>MVPLRELTNWLSSGADPETFPYLEVVAEFQRTGKHFVDKELLALLDQCRAAAGPAGPLRAFLDIALDKWDGCYDYRTYLALPLLRMPRADRDTNDRLLLQLIADALAFELAAETGDTDLLPEQRPEPALVTKRYRLGLRAASPVLARLGLPAPLGASRPAAALHALVVADQSTDEERDLRLSMLPVYVVHDEYMFIRVLQAYECTFASLAAELRSAVAALDDGLARPAADHLAYARDLLDQAGPLFSLIATMQPDSFRTFRLYTEGASAIQSRSYKLVEALCRTPDESRLESPAFRSVPDIRDRVLAGQPSIEQAYRAADRAGRLPAADRQLLDERMADFAAALLQWRQTHYRIATRMLGNRTGTGYTEGTPYLAAVRSIPVFTQETGGEPE</sequence>
<dbReference type="SUPFAM" id="SSF140959">
    <property type="entry name" value="Indolic compounds 2,3-dioxygenase-like"/>
    <property type="match status" value="1"/>
</dbReference>
<dbReference type="Proteomes" id="UP001582793">
    <property type="component" value="Unassembled WGS sequence"/>
</dbReference>
<organism evidence="1 2">
    <name type="scientific">Polymorphospora lycopeni</name>
    <dbReference type="NCBI Taxonomy" id="3140240"/>
    <lineage>
        <taxon>Bacteria</taxon>
        <taxon>Bacillati</taxon>
        <taxon>Actinomycetota</taxon>
        <taxon>Actinomycetes</taxon>
        <taxon>Micromonosporales</taxon>
        <taxon>Micromonosporaceae</taxon>
        <taxon>Polymorphospora</taxon>
    </lineage>
</organism>
<dbReference type="InterPro" id="IPR037217">
    <property type="entry name" value="Trp/Indoleamine_2_3_dOase-like"/>
</dbReference>
<dbReference type="PANTHER" id="PTHR10138:SF0">
    <property type="entry name" value="TRYPTOPHAN 2,3-DIOXYGENASE"/>
    <property type="match status" value="1"/>
</dbReference>
<name>A0ABV5CN30_9ACTN</name>
<dbReference type="RefSeq" id="WP_375733190.1">
    <property type="nucleotide sequence ID" value="NZ_JBCGDC010000009.1"/>
</dbReference>
<dbReference type="EMBL" id="JBCGDC010000009">
    <property type="protein sequence ID" value="MFB6392431.1"/>
    <property type="molecule type" value="Genomic_DNA"/>
</dbReference>
<dbReference type="PANTHER" id="PTHR10138">
    <property type="entry name" value="TRYPTOPHAN 2,3-DIOXYGENASE"/>
    <property type="match status" value="1"/>
</dbReference>
<dbReference type="Pfam" id="PF03301">
    <property type="entry name" value="Trp_dioxygenase"/>
    <property type="match status" value="1"/>
</dbReference>
<protein>
    <submittedName>
        <fullName evidence="1">Tryptophan 2,3-dioxygenase family protein</fullName>
    </submittedName>
</protein>
<evidence type="ECO:0000313" key="2">
    <source>
        <dbReference type="Proteomes" id="UP001582793"/>
    </source>
</evidence>
<reference evidence="1 2" key="1">
    <citation type="submission" date="2024-04" db="EMBL/GenBank/DDBJ databases">
        <title>Polymorphospora sp. isolated from Baiyangdian Lake in Xiong'an New Area.</title>
        <authorList>
            <person name="Zhang X."/>
            <person name="Liu J."/>
        </authorList>
    </citation>
    <scope>NUCLEOTIDE SEQUENCE [LARGE SCALE GENOMIC DNA]</scope>
    <source>
        <strain evidence="1 2">2-325</strain>
    </source>
</reference>
<evidence type="ECO:0000313" key="1">
    <source>
        <dbReference type="EMBL" id="MFB6392431.1"/>
    </source>
</evidence>
<accession>A0ABV5CN30</accession>